<keyword evidence="1" id="KW-0812">Transmembrane</keyword>
<keyword evidence="3" id="KW-1185">Reference proteome</keyword>
<gene>
    <name evidence="2" type="ORF">HPB51_014749</name>
</gene>
<keyword evidence="1" id="KW-1133">Transmembrane helix</keyword>
<sequence length="248" mass="27676">MAGRSSSRSGNKQPTTHWLNVSWDDIVERLALVFYTDESFETVDYINVMLLGWALFALFVYVVGTLLANRFGRQRHGVAASAKRVDGQEPVEETVSAGSAHEQHAAAAGRWANAKEPVPFAVSASGSDPDAVLWTNRVLSWVLAQKEHEFLSKPWIQALNEKLAKSPPKVPEFARHSCGEVEITGLLGDVVQIEKSRTLETPFPVDLERERRTLPRASLPSRNVRRQPLISISPQGFQHRQPYKKGRA</sequence>
<dbReference type="VEuPathDB" id="VectorBase:LOC119171797"/>
<dbReference type="EMBL" id="JABSTU010000008">
    <property type="protein sequence ID" value="KAH8023500.1"/>
    <property type="molecule type" value="Genomic_DNA"/>
</dbReference>
<evidence type="ECO:0000313" key="2">
    <source>
        <dbReference type="EMBL" id="KAH8023500.1"/>
    </source>
</evidence>
<reference evidence="2" key="2">
    <citation type="submission" date="2021-09" db="EMBL/GenBank/DDBJ databases">
        <authorList>
            <person name="Jia N."/>
            <person name="Wang J."/>
            <person name="Shi W."/>
            <person name="Du L."/>
            <person name="Sun Y."/>
            <person name="Zhan W."/>
            <person name="Jiang J."/>
            <person name="Wang Q."/>
            <person name="Zhang B."/>
            <person name="Ji P."/>
            <person name="Sakyi L.B."/>
            <person name="Cui X."/>
            <person name="Yuan T."/>
            <person name="Jiang B."/>
            <person name="Yang W."/>
            <person name="Lam T.T.-Y."/>
            <person name="Chang Q."/>
            <person name="Ding S."/>
            <person name="Wang X."/>
            <person name="Zhu J."/>
            <person name="Ruan X."/>
            <person name="Zhao L."/>
            <person name="Wei J."/>
            <person name="Que T."/>
            <person name="Du C."/>
            <person name="Cheng J."/>
            <person name="Dai P."/>
            <person name="Han X."/>
            <person name="Huang E."/>
            <person name="Gao Y."/>
            <person name="Liu J."/>
            <person name="Shao H."/>
            <person name="Ye R."/>
            <person name="Li L."/>
            <person name="Wei W."/>
            <person name="Wang X."/>
            <person name="Wang C."/>
            <person name="Huo Q."/>
            <person name="Li W."/>
            <person name="Guo W."/>
            <person name="Chen H."/>
            <person name="Chen S."/>
            <person name="Zhou L."/>
            <person name="Zhou L."/>
            <person name="Ni X."/>
            <person name="Tian J."/>
            <person name="Zhou Y."/>
            <person name="Sheng Y."/>
            <person name="Liu T."/>
            <person name="Pan Y."/>
            <person name="Xia L."/>
            <person name="Li J."/>
            <person name="Zhao F."/>
            <person name="Cao W."/>
        </authorList>
    </citation>
    <scope>NUCLEOTIDE SEQUENCE</scope>
    <source>
        <strain evidence="2">Rmic-2018</strain>
        <tissue evidence="2">Larvae</tissue>
    </source>
</reference>
<organism evidence="2 3">
    <name type="scientific">Rhipicephalus microplus</name>
    <name type="common">Cattle tick</name>
    <name type="synonym">Boophilus microplus</name>
    <dbReference type="NCBI Taxonomy" id="6941"/>
    <lineage>
        <taxon>Eukaryota</taxon>
        <taxon>Metazoa</taxon>
        <taxon>Ecdysozoa</taxon>
        <taxon>Arthropoda</taxon>
        <taxon>Chelicerata</taxon>
        <taxon>Arachnida</taxon>
        <taxon>Acari</taxon>
        <taxon>Parasitiformes</taxon>
        <taxon>Ixodida</taxon>
        <taxon>Ixodoidea</taxon>
        <taxon>Ixodidae</taxon>
        <taxon>Rhipicephalinae</taxon>
        <taxon>Rhipicephalus</taxon>
        <taxon>Boophilus</taxon>
    </lineage>
</organism>
<evidence type="ECO:0000256" key="1">
    <source>
        <dbReference type="SAM" id="Phobius"/>
    </source>
</evidence>
<feature type="transmembrane region" description="Helical" evidence="1">
    <location>
        <begin position="45"/>
        <end position="68"/>
    </location>
</feature>
<reference evidence="2" key="1">
    <citation type="journal article" date="2020" name="Cell">
        <title>Large-Scale Comparative Analyses of Tick Genomes Elucidate Their Genetic Diversity and Vector Capacities.</title>
        <authorList>
            <consortium name="Tick Genome and Microbiome Consortium (TIGMIC)"/>
            <person name="Jia N."/>
            <person name="Wang J."/>
            <person name="Shi W."/>
            <person name="Du L."/>
            <person name="Sun Y."/>
            <person name="Zhan W."/>
            <person name="Jiang J.F."/>
            <person name="Wang Q."/>
            <person name="Zhang B."/>
            <person name="Ji P."/>
            <person name="Bell-Sakyi L."/>
            <person name="Cui X.M."/>
            <person name="Yuan T.T."/>
            <person name="Jiang B.G."/>
            <person name="Yang W.F."/>
            <person name="Lam T.T."/>
            <person name="Chang Q.C."/>
            <person name="Ding S.J."/>
            <person name="Wang X.J."/>
            <person name="Zhu J.G."/>
            <person name="Ruan X.D."/>
            <person name="Zhao L."/>
            <person name="Wei J.T."/>
            <person name="Ye R.Z."/>
            <person name="Que T.C."/>
            <person name="Du C.H."/>
            <person name="Zhou Y.H."/>
            <person name="Cheng J.X."/>
            <person name="Dai P.F."/>
            <person name="Guo W.B."/>
            <person name="Han X.H."/>
            <person name="Huang E.J."/>
            <person name="Li L.F."/>
            <person name="Wei W."/>
            <person name="Gao Y.C."/>
            <person name="Liu J.Z."/>
            <person name="Shao H.Z."/>
            <person name="Wang X."/>
            <person name="Wang C.C."/>
            <person name="Yang T.C."/>
            <person name="Huo Q.B."/>
            <person name="Li W."/>
            <person name="Chen H.Y."/>
            <person name="Chen S.E."/>
            <person name="Zhou L.G."/>
            <person name="Ni X.B."/>
            <person name="Tian J.H."/>
            <person name="Sheng Y."/>
            <person name="Liu T."/>
            <person name="Pan Y.S."/>
            <person name="Xia L.Y."/>
            <person name="Li J."/>
            <person name="Zhao F."/>
            <person name="Cao W.C."/>
        </authorList>
    </citation>
    <scope>NUCLEOTIDE SEQUENCE</scope>
    <source>
        <strain evidence="2">Rmic-2018</strain>
    </source>
</reference>
<evidence type="ECO:0000313" key="3">
    <source>
        <dbReference type="Proteomes" id="UP000821866"/>
    </source>
</evidence>
<comment type="caution">
    <text evidence="2">The sequence shown here is derived from an EMBL/GenBank/DDBJ whole genome shotgun (WGS) entry which is preliminary data.</text>
</comment>
<dbReference type="AlphaFoldDB" id="A0A9J6DN90"/>
<proteinExistence type="predicted"/>
<protein>
    <submittedName>
        <fullName evidence="2">Uncharacterized protein</fullName>
    </submittedName>
</protein>
<dbReference type="Proteomes" id="UP000821866">
    <property type="component" value="Chromosome 6"/>
</dbReference>
<name>A0A9J6DN90_RHIMP</name>
<keyword evidence="1" id="KW-0472">Membrane</keyword>
<accession>A0A9J6DN90</accession>